<dbReference type="InterPro" id="IPR011793">
    <property type="entry name" value="YbdK"/>
</dbReference>
<evidence type="ECO:0000313" key="7">
    <source>
        <dbReference type="Proteomes" id="UP000199645"/>
    </source>
</evidence>
<dbReference type="NCBIfam" id="NF010041">
    <property type="entry name" value="PRK13517.1-1"/>
    <property type="match status" value="1"/>
</dbReference>
<evidence type="ECO:0000313" key="6">
    <source>
        <dbReference type="EMBL" id="SFF73126.1"/>
    </source>
</evidence>
<dbReference type="Gene3D" id="3.30.590.20">
    <property type="match status" value="1"/>
</dbReference>
<organism evidence="6 7">
    <name type="scientific">Actinoplanes philippinensis</name>
    <dbReference type="NCBI Taxonomy" id="35752"/>
    <lineage>
        <taxon>Bacteria</taxon>
        <taxon>Bacillati</taxon>
        <taxon>Actinomycetota</taxon>
        <taxon>Actinomycetes</taxon>
        <taxon>Micromonosporales</taxon>
        <taxon>Micromonosporaceae</taxon>
        <taxon>Actinoplanes</taxon>
    </lineage>
</organism>
<evidence type="ECO:0000256" key="3">
    <source>
        <dbReference type="ARBA" id="ARBA00022840"/>
    </source>
</evidence>
<reference evidence="6 7" key="1">
    <citation type="submission" date="2016-10" db="EMBL/GenBank/DDBJ databases">
        <authorList>
            <person name="de Groot N.N."/>
        </authorList>
    </citation>
    <scope>NUCLEOTIDE SEQUENCE [LARGE SCALE GENOMIC DNA]</scope>
    <source>
        <strain evidence="6 7">DSM 43019</strain>
    </source>
</reference>
<accession>A0A1I2L7Q4</accession>
<dbReference type="STRING" id="35752.SAMN05421541_119154"/>
<keyword evidence="2 5" id="KW-0547">Nucleotide-binding</keyword>
<dbReference type="Proteomes" id="UP000199645">
    <property type="component" value="Unassembled WGS sequence"/>
</dbReference>
<dbReference type="AlphaFoldDB" id="A0A1I2L7Q4"/>
<keyword evidence="1 5" id="KW-0436">Ligase</keyword>
<dbReference type="InterPro" id="IPR014746">
    <property type="entry name" value="Gln_synth/guanido_kin_cat_dom"/>
</dbReference>
<dbReference type="GO" id="GO:0042398">
    <property type="term" value="P:modified amino acid biosynthetic process"/>
    <property type="evidence" value="ECO:0007669"/>
    <property type="project" value="InterPro"/>
</dbReference>
<dbReference type="PANTHER" id="PTHR36510">
    <property type="entry name" value="GLUTAMATE--CYSTEINE LIGASE 2-RELATED"/>
    <property type="match status" value="1"/>
</dbReference>
<protein>
    <recommendedName>
        <fullName evidence="5">Putative glutamate--cysteine ligase 2</fullName>
        <ecNumber evidence="5">6.3.2.2</ecNumber>
    </recommendedName>
    <alternativeName>
        <fullName evidence="5">Gamma-glutamylcysteine synthetase 2</fullName>
        <shortName evidence="5">GCS 2</shortName>
        <shortName evidence="5">Gamma-GCS 2</shortName>
    </alternativeName>
</protein>
<evidence type="ECO:0000256" key="5">
    <source>
        <dbReference type="HAMAP-Rule" id="MF_01609"/>
    </source>
</evidence>
<dbReference type="HAMAP" id="MF_01609">
    <property type="entry name" value="Glu_cys_ligase_2"/>
    <property type="match status" value="1"/>
</dbReference>
<dbReference type="InterPro" id="IPR006336">
    <property type="entry name" value="GCS2"/>
</dbReference>
<dbReference type="PANTHER" id="PTHR36510:SF1">
    <property type="entry name" value="GLUTAMATE--CYSTEINE LIGASE 2-RELATED"/>
    <property type="match status" value="1"/>
</dbReference>
<comment type="function">
    <text evidence="5">ATP-dependent carboxylate-amine ligase which exhibits weak glutamate--cysteine ligase activity.</text>
</comment>
<sequence>MTAAATAAARTIGTSPLTVGVEEEFLLLDPATMANTPAAATVVAALDAGVRGQSRMEFRHSMIEMVTPVCTSLDEAAGHLLRHRRAAALAAESVGACLVAVGATPVAEPERAVTGNPRYRAIAGHYGRIVDDPAVCGCHVHVGVPDRELAVHVCNQLRPWLPVVQAMTVDSPVHAGADTGHASWRAMQLDRWPGLGPSPWLASAGDLDRTVSLAVASGMMLDDSLILWHARPSSAYPTVEVRVADVCPTAADAVLLAGLVRALVATAIDDIAAGRFAPPIPDHAVRAAHWNAAHQGLTHTLLDVRQERARPAWDLVTDLVTTIGPALDRSGDRALIDAGLARLRAEGTGADRQRRLLAARHDLPSMLAAVSRWTVAG</sequence>
<keyword evidence="3 5" id="KW-0067">ATP-binding</keyword>
<dbReference type="InterPro" id="IPR050141">
    <property type="entry name" value="GCL_type2/YbdK_subfam"/>
</dbReference>
<comment type="catalytic activity">
    <reaction evidence="4 5">
        <text>L-cysteine + L-glutamate + ATP = gamma-L-glutamyl-L-cysteine + ADP + phosphate + H(+)</text>
        <dbReference type="Rhea" id="RHEA:13285"/>
        <dbReference type="ChEBI" id="CHEBI:15378"/>
        <dbReference type="ChEBI" id="CHEBI:29985"/>
        <dbReference type="ChEBI" id="CHEBI:30616"/>
        <dbReference type="ChEBI" id="CHEBI:35235"/>
        <dbReference type="ChEBI" id="CHEBI:43474"/>
        <dbReference type="ChEBI" id="CHEBI:58173"/>
        <dbReference type="ChEBI" id="CHEBI:456216"/>
        <dbReference type="EC" id="6.3.2.2"/>
    </reaction>
</comment>
<dbReference type="GO" id="GO:0005524">
    <property type="term" value="F:ATP binding"/>
    <property type="evidence" value="ECO:0007669"/>
    <property type="project" value="UniProtKB-KW"/>
</dbReference>
<dbReference type="NCBIfam" id="TIGR02050">
    <property type="entry name" value="gshA_cyan_rel"/>
    <property type="match status" value="1"/>
</dbReference>
<comment type="similarity">
    <text evidence="5">Belongs to the glutamate--cysteine ligase type 2 family. YbdK subfamily.</text>
</comment>
<evidence type="ECO:0000256" key="4">
    <source>
        <dbReference type="ARBA" id="ARBA00048819"/>
    </source>
</evidence>
<dbReference type="EMBL" id="FONV01000019">
    <property type="protein sequence ID" value="SFF73126.1"/>
    <property type="molecule type" value="Genomic_DNA"/>
</dbReference>
<dbReference type="EC" id="6.3.2.2" evidence="5"/>
<keyword evidence="7" id="KW-1185">Reference proteome</keyword>
<proteinExistence type="inferred from homology"/>
<evidence type="ECO:0000256" key="1">
    <source>
        <dbReference type="ARBA" id="ARBA00022598"/>
    </source>
</evidence>
<dbReference type="Pfam" id="PF04107">
    <property type="entry name" value="GCS2"/>
    <property type="match status" value="1"/>
</dbReference>
<dbReference type="GO" id="GO:0004357">
    <property type="term" value="F:glutamate-cysteine ligase activity"/>
    <property type="evidence" value="ECO:0007669"/>
    <property type="project" value="UniProtKB-EC"/>
</dbReference>
<dbReference type="SUPFAM" id="SSF55931">
    <property type="entry name" value="Glutamine synthetase/guanido kinase"/>
    <property type="match status" value="1"/>
</dbReference>
<gene>
    <name evidence="6" type="ORF">SAMN05421541_119154</name>
</gene>
<name>A0A1I2L7Q4_9ACTN</name>
<evidence type="ECO:0000256" key="2">
    <source>
        <dbReference type="ARBA" id="ARBA00022741"/>
    </source>
</evidence>